<dbReference type="Gene3D" id="3.40.190.10">
    <property type="entry name" value="Periplasmic binding protein-like II"/>
    <property type="match status" value="2"/>
</dbReference>
<evidence type="ECO:0008006" key="3">
    <source>
        <dbReference type="Google" id="ProtNLM"/>
    </source>
</evidence>
<dbReference type="PANTHER" id="PTHR43649">
    <property type="entry name" value="ARABINOSE-BINDING PROTEIN-RELATED"/>
    <property type="match status" value="1"/>
</dbReference>
<dbReference type="EMBL" id="PZPL01000002">
    <property type="protein sequence ID" value="PTL71164.1"/>
    <property type="molecule type" value="Genomic_DNA"/>
</dbReference>
<reference evidence="1 2" key="1">
    <citation type="submission" date="2018-03" db="EMBL/GenBank/DDBJ databases">
        <title>Bacteriophage NCPPB3778 and a type I-E CRISPR drive the evolution of the US Biological Select Agent, Rathayibacter toxicus.</title>
        <authorList>
            <person name="Davis E.W.II."/>
            <person name="Tabima J.F."/>
            <person name="Weisberg A.J."/>
            <person name="Dantas Lopes L."/>
            <person name="Wiseman M.S."/>
            <person name="Wiseman M.S."/>
            <person name="Pupko T."/>
            <person name="Belcher M.S."/>
            <person name="Sechler A.J."/>
            <person name="Tancos M.A."/>
            <person name="Schroeder B.K."/>
            <person name="Murray T.D."/>
            <person name="Luster D.G."/>
            <person name="Schneider W.L."/>
            <person name="Rogers E."/>
            <person name="Andreote F.D."/>
            <person name="Grunwald N.J."/>
            <person name="Putnam M.L."/>
            <person name="Chang J.H."/>
        </authorList>
    </citation>
    <scope>NUCLEOTIDE SEQUENCE [LARGE SCALE GENOMIC DNA]</scope>
    <source>
        <strain evidence="1 2">DSM 15933</strain>
    </source>
</reference>
<protein>
    <recommendedName>
        <fullName evidence="3">Sugar ABC transporter substrate-binding protein</fullName>
    </recommendedName>
</protein>
<dbReference type="InterPro" id="IPR006059">
    <property type="entry name" value="SBP"/>
</dbReference>
<evidence type="ECO:0000313" key="2">
    <source>
        <dbReference type="Proteomes" id="UP000241085"/>
    </source>
</evidence>
<name>A0A2T4UNS3_9MICO</name>
<sequence length="444" mass="46508">MSTSVRPFAAFPPRHRSRSSVATISLLAASALVLSGCSSEASGGGSDSGGPVELTMMNHSRGQEAALQQLVATYAEETGVTVTLDTPGPADYVSKLQSKAQSGSMPDVFTAVGPADMAPYYKAGWALDLSSELESGWKDEFTPAVVEISAWEDGNALDVPAGTYAAYWEIATYGVFVNPDTSGIDPEAPPTTIGEMTDLLSESAGGGNGLFSVAGSLAPTFVQSYASNWLSDEEINDTLGGDASWESDGWRNTFEIFTDLRDAGVIANNALPTGSDDNTAVEKSFFNVKDTAAIFDGSWATGVATATAPDFTSYRTMSLPAADDGDLAPRAPAIAGRGAAVNAKGNHVEESLAFVRWLTEKDQQKVLMDTAGLIPTNVELLESGEAPDQVAGFVDTIGDVQVIQNQFTADVVDAINRGSQSLVLGEKTVDEVLEEVQSAQDRSA</sequence>
<dbReference type="Proteomes" id="UP000241085">
    <property type="component" value="Unassembled WGS sequence"/>
</dbReference>
<evidence type="ECO:0000313" key="1">
    <source>
        <dbReference type="EMBL" id="PTL71164.1"/>
    </source>
</evidence>
<comment type="caution">
    <text evidence="1">The sequence shown here is derived from an EMBL/GenBank/DDBJ whole genome shotgun (WGS) entry which is preliminary data.</text>
</comment>
<dbReference type="InterPro" id="IPR050490">
    <property type="entry name" value="Bact_solute-bd_prot1"/>
</dbReference>
<dbReference type="AlphaFoldDB" id="A0A2T4UNS3"/>
<gene>
    <name evidence="1" type="ORF">C1I63_18105</name>
</gene>
<proteinExistence type="predicted"/>
<dbReference type="Pfam" id="PF13416">
    <property type="entry name" value="SBP_bac_8"/>
    <property type="match status" value="1"/>
</dbReference>
<keyword evidence="2" id="KW-1185">Reference proteome</keyword>
<dbReference type="SUPFAM" id="SSF53850">
    <property type="entry name" value="Periplasmic binding protein-like II"/>
    <property type="match status" value="1"/>
</dbReference>
<dbReference type="PANTHER" id="PTHR43649:SF12">
    <property type="entry name" value="DIACETYLCHITOBIOSE BINDING PROTEIN DASA"/>
    <property type="match status" value="1"/>
</dbReference>
<organism evidence="1 2">
    <name type="scientific">Rathayibacter caricis DSM 15933</name>
    <dbReference type="NCBI Taxonomy" id="1328867"/>
    <lineage>
        <taxon>Bacteria</taxon>
        <taxon>Bacillati</taxon>
        <taxon>Actinomycetota</taxon>
        <taxon>Actinomycetes</taxon>
        <taxon>Micrococcales</taxon>
        <taxon>Microbacteriaceae</taxon>
        <taxon>Rathayibacter</taxon>
    </lineage>
</organism>
<accession>A0A2T4UNS3</accession>